<dbReference type="RefSeq" id="WP_255332010.1">
    <property type="nucleotide sequence ID" value="NZ_VOTZ01000005.1"/>
</dbReference>
<evidence type="ECO:0000313" key="2">
    <source>
        <dbReference type="Proteomes" id="UP001524383"/>
    </source>
</evidence>
<reference evidence="1 2" key="1">
    <citation type="submission" date="2019-08" db="EMBL/GenBank/DDBJ databases">
        <authorList>
            <person name="Chen S.-C."/>
            <person name="Lai M.-C."/>
            <person name="You Y.-T."/>
        </authorList>
    </citation>
    <scope>NUCLEOTIDE SEQUENCE [LARGE SCALE GENOMIC DNA]</scope>
    <source>
        <strain evidence="1 2">P2F9704a</strain>
    </source>
</reference>
<gene>
    <name evidence="1" type="ORF">FTO68_03610</name>
</gene>
<dbReference type="EMBL" id="VOTZ01000005">
    <property type="protein sequence ID" value="MCQ1538078.1"/>
    <property type="molecule type" value="Genomic_DNA"/>
</dbReference>
<name>A0ABD4TGH6_9EURY</name>
<proteinExistence type="predicted"/>
<dbReference type="AlphaFoldDB" id="A0ABD4TGH6"/>
<protein>
    <submittedName>
        <fullName evidence="1">Uncharacterized protein</fullName>
    </submittedName>
</protein>
<keyword evidence="2" id="KW-1185">Reference proteome</keyword>
<organism evidence="1 2">
    <name type="scientific">Methanocalculus taiwanensis</name>
    <dbReference type="NCBI Taxonomy" id="106207"/>
    <lineage>
        <taxon>Archaea</taxon>
        <taxon>Methanobacteriati</taxon>
        <taxon>Methanobacteriota</taxon>
        <taxon>Stenosarchaea group</taxon>
        <taxon>Methanomicrobia</taxon>
        <taxon>Methanomicrobiales</taxon>
        <taxon>Methanocalculaceae</taxon>
        <taxon>Methanocalculus</taxon>
    </lineage>
</organism>
<sequence>MPEVKKKESRSGSLADCIQTAIEENFSGTIGYRAGNSQLASLIFVRGEPAGAEYADSAGTIYGDVAVLRLPVAPGYFAFPLSEEEAIKRAARARIYHPERLLAHASVKDQKSSITGTGQPGIGVVTIIVKGGTAIKPGLRIELWNEGRICATDALDQHGRASFRLLKGEYECRLREGIRLVSTTTISYPGGDMEIPLSIDGAGG</sequence>
<evidence type="ECO:0000313" key="1">
    <source>
        <dbReference type="EMBL" id="MCQ1538078.1"/>
    </source>
</evidence>
<dbReference type="Proteomes" id="UP001524383">
    <property type="component" value="Unassembled WGS sequence"/>
</dbReference>
<comment type="caution">
    <text evidence="1">The sequence shown here is derived from an EMBL/GenBank/DDBJ whole genome shotgun (WGS) entry which is preliminary data.</text>
</comment>
<accession>A0ABD4TGH6</accession>